<dbReference type="SUPFAM" id="SSF56935">
    <property type="entry name" value="Porins"/>
    <property type="match status" value="1"/>
</dbReference>
<dbReference type="KEGG" id="axy:AXYL_05482"/>
<protein>
    <submittedName>
        <fullName evidence="18">Iron uptake receptor 3</fullName>
    </submittedName>
</protein>
<evidence type="ECO:0000256" key="14">
    <source>
        <dbReference type="PROSITE-ProRule" id="PRU01360"/>
    </source>
</evidence>
<feature type="chain" id="PRO_5003171972" evidence="16">
    <location>
        <begin position="40"/>
        <end position="802"/>
    </location>
</feature>
<evidence type="ECO:0000313" key="18">
    <source>
        <dbReference type="EMBL" id="ADP18782.1"/>
    </source>
</evidence>
<dbReference type="InterPro" id="IPR036942">
    <property type="entry name" value="Beta-barrel_TonB_sf"/>
</dbReference>
<proteinExistence type="inferred from homology"/>
<keyword evidence="6 14" id="KW-0812">Transmembrane</keyword>
<evidence type="ECO:0000256" key="13">
    <source>
        <dbReference type="ARBA" id="ARBA00023237"/>
    </source>
</evidence>
<evidence type="ECO:0000256" key="12">
    <source>
        <dbReference type="ARBA" id="ARBA00023170"/>
    </source>
</evidence>
<dbReference type="EMBL" id="CP002287">
    <property type="protein sequence ID" value="ADP18782.1"/>
    <property type="molecule type" value="Genomic_DNA"/>
</dbReference>
<dbReference type="GO" id="GO:0015891">
    <property type="term" value="P:siderophore transport"/>
    <property type="evidence" value="ECO:0007669"/>
    <property type="project" value="InterPro"/>
</dbReference>
<evidence type="ECO:0000313" key="19">
    <source>
        <dbReference type="Proteomes" id="UP000006876"/>
    </source>
</evidence>
<dbReference type="GO" id="GO:0038023">
    <property type="term" value="F:signaling receptor activity"/>
    <property type="evidence" value="ECO:0007669"/>
    <property type="project" value="InterPro"/>
</dbReference>
<evidence type="ECO:0000256" key="9">
    <source>
        <dbReference type="ARBA" id="ARBA00023065"/>
    </source>
</evidence>
<feature type="domain" description="Secretin/TonB short N-terminal" evidence="17">
    <location>
        <begin position="64"/>
        <end position="114"/>
    </location>
</feature>
<dbReference type="InterPro" id="IPR037066">
    <property type="entry name" value="Plug_dom_sf"/>
</dbReference>
<organism evidence="18 19">
    <name type="scientific">Achromobacter xylosoxidans (strain A8)</name>
    <dbReference type="NCBI Taxonomy" id="762376"/>
    <lineage>
        <taxon>Bacteria</taxon>
        <taxon>Pseudomonadati</taxon>
        <taxon>Pseudomonadota</taxon>
        <taxon>Betaproteobacteria</taxon>
        <taxon>Burkholderiales</taxon>
        <taxon>Alcaligenaceae</taxon>
        <taxon>Achromobacter</taxon>
    </lineage>
</organism>
<dbReference type="InterPro" id="IPR012910">
    <property type="entry name" value="Plug_dom"/>
</dbReference>
<keyword evidence="11 14" id="KW-0472">Membrane</keyword>
<sequence length="802" mass="88253">MRARSTASSRAPLVPFIPNRFLLPLLGACAWLGAASTQAAPVDIDIPSQSLSRALHELGNQARLQVLYSQDLVEGLRSPGVRGRMEPAEALERLINGRGIRYSIQNDTVTLTPQPHTATLPPVHVVGTLPDADTYVATATLAGTKTDTPLIEVPQSISVVTAAQIREQNPQTLGDAVRYIPGIVVQEGFNRTDDPFIIRGFDVRTNPGVMFRDGLKVPLPHYSAMSEPYALDRIEVVKGPASVLYGQASPGGIVNVVSKRPTDTPLHELQLSGGSHNNRQLAGDFGGPLDDAGRLTYRLTGLVRDADTMIDHIPDDRLYLAPALTWRIAPDTSLTLLASYLKNKTINNAGYPLEGSVLPNPNGRIARDRFTGEPDWSKWNQEVGNVGYQFAHRFNETWQFRQNLNYAQSRNRVNHVYWNTWVPGSNFSTAERGAYRRDDDAHGVSVDNQFEAKWETGRFKQNVLFGLDYTETSFTRKQYAGYNNLTPINFFDPVYGSSVVLPAEPNTYTNEKRSQVGLYLQDQIKFDDKLVLVLGGRYDSADSKTLNKLNDSNTRTDDNAFTYRVGLLYLAENGVAPYVSYSTSFQPQTGTTSPARGTAPFDPTKGKQWEAGVKYQPSGSNSFITASIFELTRTNVPTTDPDNSIYNVQEGEVRSRGLELSATANLTPGWNLIAAYTYTDAEITKSNSNTLGRTPEAVPRNMASLWSDYTVQSGALAGLNVGAGVRYIGSSFNGANTAKVGDYTLFDAALRYDLGARSPALKGWMADLTVRNLFNKDYVASCTYACFFGESRTVLGRVTYKW</sequence>
<evidence type="ECO:0000256" key="5">
    <source>
        <dbReference type="ARBA" id="ARBA00022496"/>
    </source>
</evidence>
<dbReference type="Gene3D" id="3.55.50.30">
    <property type="match status" value="1"/>
</dbReference>
<keyword evidence="5" id="KW-0410">Iron transport</keyword>
<dbReference type="NCBIfam" id="TIGR01783">
    <property type="entry name" value="TonB-siderophor"/>
    <property type="match status" value="1"/>
</dbReference>
<evidence type="ECO:0000256" key="4">
    <source>
        <dbReference type="ARBA" id="ARBA00022452"/>
    </source>
</evidence>
<dbReference type="SMART" id="SM00965">
    <property type="entry name" value="STN"/>
    <property type="match status" value="1"/>
</dbReference>
<evidence type="ECO:0000256" key="6">
    <source>
        <dbReference type="ARBA" id="ARBA00022692"/>
    </source>
</evidence>
<evidence type="ECO:0000256" key="11">
    <source>
        <dbReference type="ARBA" id="ARBA00023136"/>
    </source>
</evidence>
<reference evidence="18 19" key="1">
    <citation type="journal article" date="2011" name="J. Bacteriol.">
        <title>Complete genome sequence of the haloaromatic acid-degrading bacterium Achromobacter xylosoxidans A8.</title>
        <authorList>
            <person name="Strnad H."/>
            <person name="Ridl J."/>
            <person name="Paces J."/>
            <person name="Kolar M."/>
            <person name="Vlcek C."/>
            <person name="Paces V."/>
        </authorList>
    </citation>
    <scope>NUCLEOTIDE SEQUENCE [LARGE SCALE GENOMIC DNA]</scope>
    <source>
        <strain evidence="18 19">A8</strain>
    </source>
</reference>
<keyword evidence="8" id="KW-0408">Iron</keyword>
<dbReference type="eggNOG" id="COG4773">
    <property type="taxonomic scope" value="Bacteria"/>
</dbReference>
<keyword evidence="9" id="KW-0406">Ion transport</keyword>
<keyword evidence="3 14" id="KW-0813">Transport</keyword>
<accession>E3HWG9</accession>
<keyword evidence="10 15" id="KW-0798">TonB box</keyword>
<dbReference type="AlphaFoldDB" id="E3HWG9"/>
<keyword evidence="12 18" id="KW-0675">Receptor</keyword>
<dbReference type="PATRIC" id="fig|762376.5.peg.5486"/>
<dbReference type="Pfam" id="PF00593">
    <property type="entry name" value="TonB_dep_Rec_b-barrel"/>
    <property type="match status" value="1"/>
</dbReference>
<dbReference type="RefSeq" id="WP_013396085.1">
    <property type="nucleotide sequence ID" value="NC_014640.1"/>
</dbReference>
<evidence type="ECO:0000256" key="1">
    <source>
        <dbReference type="ARBA" id="ARBA00004571"/>
    </source>
</evidence>
<dbReference type="InterPro" id="IPR011662">
    <property type="entry name" value="Secretin/TonB_short_N"/>
</dbReference>
<dbReference type="PROSITE" id="PS52016">
    <property type="entry name" value="TONB_DEPENDENT_REC_3"/>
    <property type="match status" value="1"/>
</dbReference>
<comment type="similarity">
    <text evidence="2 14 15">Belongs to the TonB-dependent receptor family.</text>
</comment>
<dbReference type="Gene3D" id="2.170.130.10">
    <property type="entry name" value="TonB-dependent receptor, plug domain"/>
    <property type="match status" value="1"/>
</dbReference>
<dbReference type="HOGENOM" id="CLU_008287_9_0_4"/>
<gene>
    <name evidence="18" type="ordered locus">AXYL_05482</name>
</gene>
<dbReference type="PANTHER" id="PTHR32552:SF68">
    <property type="entry name" value="FERRICHROME OUTER MEMBRANE TRANSPORTER_PHAGE RECEPTOR"/>
    <property type="match status" value="1"/>
</dbReference>
<evidence type="ECO:0000256" key="8">
    <source>
        <dbReference type="ARBA" id="ARBA00023004"/>
    </source>
</evidence>
<keyword evidence="13 14" id="KW-0998">Cell outer membrane</keyword>
<dbReference type="GO" id="GO:0009279">
    <property type="term" value="C:cell outer membrane"/>
    <property type="evidence" value="ECO:0007669"/>
    <property type="project" value="UniProtKB-SubCell"/>
</dbReference>
<evidence type="ECO:0000256" key="15">
    <source>
        <dbReference type="RuleBase" id="RU003357"/>
    </source>
</evidence>
<evidence type="ECO:0000256" key="10">
    <source>
        <dbReference type="ARBA" id="ARBA00023077"/>
    </source>
</evidence>
<dbReference type="Proteomes" id="UP000006876">
    <property type="component" value="Chromosome"/>
</dbReference>
<dbReference type="FunFam" id="2.40.170.20:FF:000005">
    <property type="entry name" value="TonB-dependent siderophore receptor"/>
    <property type="match status" value="1"/>
</dbReference>
<evidence type="ECO:0000256" key="3">
    <source>
        <dbReference type="ARBA" id="ARBA00022448"/>
    </source>
</evidence>
<keyword evidence="4 14" id="KW-1134">Transmembrane beta strand</keyword>
<dbReference type="InterPro" id="IPR039426">
    <property type="entry name" value="TonB-dep_rcpt-like"/>
</dbReference>
<dbReference type="OrthoDB" id="127311at2"/>
<dbReference type="GO" id="GO:0015344">
    <property type="term" value="F:siderophore uptake transmembrane transporter activity"/>
    <property type="evidence" value="ECO:0007669"/>
    <property type="project" value="TreeGrafter"/>
</dbReference>
<comment type="subcellular location">
    <subcellularLocation>
        <location evidence="1 14">Cell outer membrane</location>
        <topology evidence="1 14">Multi-pass membrane protein</topology>
    </subcellularLocation>
</comment>
<dbReference type="Pfam" id="PF07715">
    <property type="entry name" value="Plug"/>
    <property type="match status" value="1"/>
</dbReference>
<dbReference type="PANTHER" id="PTHR32552">
    <property type="entry name" value="FERRICHROME IRON RECEPTOR-RELATED"/>
    <property type="match status" value="1"/>
</dbReference>
<dbReference type="CDD" id="cd01347">
    <property type="entry name" value="ligand_gated_channel"/>
    <property type="match status" value="1"/>
</dbReference>
<evidence type="ECO:0000256" key="7">
    <source>
        <dbReference type="ARBA" id="ARBA00022729"/>
    </source>
</evidence>
<evidence type="ECO:0000259" key="17">
    <source>
        <dbReference type="SMART" id="SM00965"/>
    </source>
</evidence>
<keyword evidence="7 16" id="KW-0732">Signal</keyword>
<evidence type="ECO:0000256" key="2">
    <source>
        <dbReference type="ARBA" id="ARBA00009810"/>
    </source>
</evidence>
<dbReference type="InterPro" id="IPR010105">
    <property type="entry name" value="TonB_sidphr_rcpt"/>
</dbReference>
<dbReference type="FunFam" id="2.170.130.10:FF:000001">
    <property type="entry name" value="Catecholate siderophore TonB-dependent receptor"/>
    <property type="match status" value="1"/>
</dbReference>
<dbReference type="InterPro" id="IPR000531">
    <property type="entry name" value="Beta-barrel_TonB"/>
</dbReference>
<evidence type="ECO:0000256" key="16">
    <source>
        <dbReference type="SAM" id="SignalP"/>
    </source>
</evidence>
<feature type="signal peptide" evidence="16">
    <location>
        <begin position="1"/>
        <end position="39"/>
    </location>
</feature>
<dbReference type="STRING" id="762376.AXYL_05482"/>
<dbReference type="Gene3D" id="2.40.170.20">
    <property type="entry name" value="TonB-dependent receptor, beta-barrel domain"/>
    <property type="match status" value="1"/>
</dbReference>
<dbReference type="Pfam" id="PF07660">
    <property type="entry name" value="STN"/>
    <property type="match status" value="1"/>
</dbReference>
<name>E3HWG9_ACHXA</name>